<dbReference type="RefSeq" id="WP_183471093.1">
    <property type="nucleotide sequence ID" value="NZ_JACIBX010000003.1"/>
</dbReference>
<evidence type="ECO:0000313" key="3">
    <source>
        <dbReference type="Proteomes" id="UP000576152"/>
    </source>
</evidence>
<dbReference type="Gene3D" id="3.30.930.30">
    <property type="match status" value="1"/>
</dbReference>
<protein>
    <recommendedName>
        <fullName evidence="4">Plasmid recombination enzyme</fullName>
    </recommendedName>
</protein>
<comment type="caution">
    <text evidence="2">The sequence shown here is derived from an EMBL/GenBank/DDBJ whole genome shotgun (WGS) entry which is preliminary data.</text>
</comment>
<feature type="coiled-coil region" evidence="1">
    <location>
        <begin position="392"/>
        <end position="472"/>
    </location>
</feature>
<accession>A0ABR6HMJ2</accession>
<proteinExistence type="predicted"/>
<organism evidence="2 3">
    <name type="scientific">Limimaricola variabilis</name>
    <dbReference type="NCBI Taxonomy" id="1492771"/>
    <lineage>
        <taxon>Bacteria</taxon>
        <taxon>Pseudomonadati</taxon>
        <taxon>Pseudomonadota</taxon>
        <taxon>Alphaproteobacteria</taxon>
        <taxon>Rhodobacterales</taxon>
        <taxon>Paracoccaceae</taxon>
        <taxon>Limimaricola</taxon>
    </lineage>
</organism>
<reference evidence="2 3" key="1">
    <citation type="submission" date="2020-08" db="EMBL/GenBank/DDBJ databases">
        <title>Genomic Encyclopedia of Type Strains, Phase III (KMG-III): the genomes of soil and plant-associated and newly described type strains.</title>
        <authorList>
            <person name="Whitman W."/>
        </authorList>
    </citation>
    <scope>NUCLEOTIDE SEQUENCE [LARGE SCALE GENOMIC DNA]</scope>
    <source>
        <strain evidence="2 3">CECT 8572</strain>
    </source>
</reference>
<dbReference type="EMBL" id="JACIBX010000003">
    <property type="protein sequence ID" value="MBB3711765.1"/>
    <property type="molecule type" value="Genomic_DNA"/>
</dbReference>
<name>A0ABR6HMJ2_9RHOB</name>
<evidence type="ECO:0008006" key="4">
    <source>
        <dbReference type="Google" id="ProtNLM"/>
    </source>
</evidence>
<sequence length="533" mass="60666">MSQNQLTHAQKMRADGKFPIVLRFASMTPADAFGMIAHGERTIGNLDHVDPARTHINKIVTGSVETAKDLVAMSREMSELNLRSNLLGLEKMGRKKDLAAAKRTGLRQPWNEQKKSRGPLREAVLTVHRDFFRADEDTPKKEIFQFLDDQGLVARFDKRKMQRFARVGHAFLVEEFGEMLAYERIDVDEQSIHFQAILAQVSEEKPSKRYALGRKLWKLTDHRCIGDHVETKLVDGKPKRVVVKRGYEVAQDVVGDFFDQPEHRDMGIVRGEARAAKSRRAKIEAKDIEEGLKAAGDVAIPRGSKQAQAMWLIRKAMAEKIAEKGSAEKVRKDDRQTLALDYLEALGVISPDVRHEAKTRRERQALLDLHAVKYGTSEQIIEKPEAVADLVMEEMKARAEAAKKDEEARQKAARKGFLDKVRREQAAAEKAAIERRAQEDRERAEWFKREDKERAEKAKELAAKEVDLVTKETELTEKETKLRAFAKSLGEMRDKLVSYAKPLYIMAKQLGMLKDPEVKHGMEAIRELGADRD</sequence>
<dbReference type="Proteomes" id="UP000576152">
    <property type="component" value="Unassembled WGS sequence"/>
</dbReference>
<gene>
    <name evidence="2" type="ORF">FHS00_001336</name>
</gene>
<evidence type="ECO:0000256" key="1">
    <source>
        <dbReference type="SAM" id="Coils"/>
    </source>
</evidence>
<keyword evidence="1" id="KW-0175">Coiled coil</keyword>
<evidence type="ECO:0000313" key="2">
    <source>
        <dbReference type="EMBL" id="MBB3711765.1"/>
    </source>
</evidence>
<keyword evidence="3" id="KW-1185">Reference proteome</keyword>